<dbReference type="CDD" id="cd16018">
    <property type="entry name" value="Enpp"/>
    <property type="match status" value="1"/>
</dbReference>
<sequence>MKFYELCMIILIVTTPLLINTKTTQKRTYSKQRVVVISFDGFRYDYIKRDNLEAFKKFAHYGASASSLKPVFTTKTFPNHFTIATGLYEETHGIVGNQFYDPVFKDTFHKSNGAKWWTGAKPIWMLNEERIIEGTNKTGKSATIFWPGSESSYDGKYPSYTYKEYNASYSTKNRFDAIVKLMLDDDDLNLVMCYIEEPDNTAHNHGPDNDVTKAILKKLNKEFDYFIRKMDRANLLDTVNIIVVSDHGFLPIPRQNVKYLSDYLNNTSDFHLDSHGVLLHVRPLEGKKEEVYKALKKIEHLNVYYKKDIPERWHYKNNRRIPEIIALSDPTYYFALNNGTWIPHGDHGYDNDMKEMHGIFIARGPAFKKNLKIGEVQNIDICALLCHVLDIEPHLNNGSLARIEHIVQEKNLFSVIMKNPALIIALLSICGIFVLIVILGCTISCYRNFVESSKYRRLHEDNVPLAQWTDDPDEITEFQLRR</sequence>
<evidence type="ECO:0000313" key="3">
    <source>
        <dbReference type="EnsemblMetazoa" id="CLYHEMP024650.1"/>
    </source>
</evidence>
<dbReference type="SUPFAM" id="SSF53649">
    <property type="entry name" value="Alkaline phosphatase-like"/>
    <property type="match status" value="1"/>
</dbReference>
<dbReference type="Pfam" id="PF01663">
    <property type="entry name" value="Phosphodiest"/>
    <property type="match status" value="1"/>
</dbReference>
<feature type="chain" id="PRO_5029700809" evidence="2">
    <location>
        <begin position="22"/>
        <end position="482"/>
    </location>
</feature>
<proteinExistence type="predicted"/>
<evidence type="ECO:0000256" key="1">
    <source>
        <dbReference type="SAM" id="Phobius"/>
    </source>
</evidence>
<dbReference type="EnsemblMetazoa" id="CLYHEMT024650.1">
    <property type="protein sequence ID" value="CLYHEMP024650.1"/>
    <property type="gene ID" value="CLYHEMG024650"/>
</dbReference>
<dbReference type="PANTHER" id="PTHR10151">
    <property type="entry name" value="ECTONUCLEOTIDE PYROPHOSPHATASE/PHOSPHODIESTERASE"/>
    <property type="match status" value="1"/>
</dbReference>
<dbReference type="InterPro" id="IPR017850">
    <property type="entry name" value="Alkaline_phosphatase_core_sf"/>
</dbReference>
<dbReference type="GeneID" id="136824763"/>
<dbReference type="Proteomes" id="UP000594262">
    <property type="component" value="Unplaced"/>
</dbReference>
<keyword evidence="1" id="KW-0472">Membrane</keyword>
<evidence type="ECO:0000313" key="4">
    <source>
        <dbReference type="Proteomes" id="UP000594262"/>
    </source>
</evidence>
<accession>A0A7M5XK37</accession>
<feature type="transmembrane region" description="Helical" evidence="1">
    <location>
        <begin position="421"/>
        <end position="446"/>
    </location>
</feature>
<dbReference type="PANTHER" id="PTHR10151:SF120">
    <property type="entry name" value="BIS(5'-ADENOSYL)-TRIPHOSPHATASE"/>
    <property type="match status" value="1"/>
</dbReference>
<keyword evidence="1" id="KW-1133">Transmembrane helix</keyword>
<keyword evidence="4" id="KW-1185">Reference proteome</keyword>
<protein>
    <submittedName>
        <fullName evidence="3">Uncharacterized protein</fullName>
    </submittedName>
</protein>
<dbReference type="InterPro" id="IPR002591">
    <property type="entry name" value="Phosphodiest/P_Trfase"/>
</dbReference>
<dbReference type="AlphaFoldDB" id="A0A7M5XK37"/>
<dbReference type="OrthoDB" id="415411at2759"/>
<dbReference type="RefSeq" id="XP_066936840.1">
    <property type="nucleotide sequence ID" value="XM_067080739.1"/>
</dbReference>
<evidence type="ECO:0000256" key="2">
    <source>
        <dbReference type="SAM" id="SignalP"/>
    </source>
</evidence>
<keyword evidence="2" id="KW-0732">Signal</keyword>
<name>A0A7M5XK37_9CNID</name>
<dbReference type="Gene3D" id="3.40.720.10">
    <property type="entry name" value="Alkaline Phosphatase, subunit A"/>
    <property type="match status" value="1"/>
</dbReference>
<keyword evidence="1" id="KW-0812">Transmembrane</keyword>
<dbReference type="Gene3D" id="3.30.1360.180">
    <property type="match status" value="1"/>
</dbReference>
<organism evidence="3 4">
    <name type="scientific">Clytia hemisphaerica</name>
    <dbReference type="NCBI Taxonomy" id="252671"/>
    <lineage>
        <taxon>Eukaryota</taxon>
        <taxon>Metazoa</taxon>
        <taxon>Cnidaria</taxon>
        <taxon>Hydrozoa</taxon>
        <taxon>Hydroidolina</taxon>
        <taxon>Leptothecata</taxon>
        <taxon>Obeliida</taxon>
        <taxon>Clytiidae</taxon>
        <taxon>Clytia</taxon>
    </lineage>
</organism>
<reference evidence="3" key="1">
    <citation type="submission" date="2021-01" db="UniProtKB">
        <authorList>
            <consortium name="EnsemblMetazoa"/>
        </authorList>
    </citation>
    <scope>IDENTIFICATION</scope>
</reference>
<dbReference type="GO" id="GO:0016787">
    <property type="term" value="F:hydrolase activity"/>
    <property type="evidence" value="ECO:0007669"/>
    <property type="project" value="UniProtKB-ARBA"/>
</dbReference>
<feature type="signal peptide" evidence="2">
    <location>
        <begin position="1"/>
        <end position="21"/>
    </location>
</feature>